<dbReference type="STRING" id="398673.A0A2P4ZKF9"/>
<feature type="compositionally biased region" description="Low complexity" evidence="1">
    <location>
        <begin position="1"/>
        <end position="11"/>
    </location>
</feature>
<evidence type="ECO:0000313" key="2">
    <source>
        <dbReference type="EMBL" id="PON24797.1"/>
    </source>
</evidence>
<dbReference type="RefSeq" id="XP_024405406.1">
    <property type="nucleotide sequence ID" value="XM_024549842.1"/>
</dbReference>
<proteinExistence type="predicted"/>
<gene>
    <name evidence="2" type="ORF">TGAM01_v206305</name>
</gene>
<comment type="caution">
    <text evidence="2">The sequence shown here is derived from an EMBL/GenBank/DDBJ whole genome shotgun (WGS) entry which is preliminary data.</text>
</comment>
<evidence type="ECO:0000256" key="1">
    <source>
        <dbReference type="SAM" id="MobiDB-lite"/>
    </source>
</evidence>
<dbReference type="EMBL" id="JPDN02000021">
    <property type="protein sequence ID" value="PON24797.1"/>
    <property type="molecule type" value="Genomic_DNA"/>
</dbReference>
<reference evidence="2 3" key="1">
    <citation type="journal article" date="2016" name="Genome Announc.">
        <title>Draft Whole-Genome Sequence of Trichoderma gamsii T6085, a Promising Biocontrol Agent of Fusarium Head Blight on Wheat.</title>
        <authorList>
            <person name="Baroncelli R."/>
            <person name="Zapparata A."/>
            <person name="Piaggeschi G."/>
            <person name="Sarrocco S."/>
            <person name="Vannacci G."/>
        </authorList>
    </citation>
    <scope>NUCLEOTIDE SEQUENCE [LARGE SCALE GENOMIC DNA]</scope>
    <source>
        <strain evidence="2 3">T6085</strain>
    </source>
</reference>
<evidence type="ECO:0000313" key="3">
    <source>
        <dbReference type="Proteomes" id="UP000054821"/>
    </source>
</evidence>
<feature type="compositionally biased region" description="Polar residues" evidence="1">
    <location>
        <begin position="37"/>
        <end position="66"/>
    </location>
</feature>
<dbReference type="GeneID" id="36347634"/>
<dbReference type="Proteomes" id="UP000054821">
    <property type="component" value="Unassembled WGS sequence"/>
</dbReference>
<feature type="region of interest" description="Disordered" evidence="1">
    <location>
        <begin position="1"/>
        <end position="67"/>
    </location>
</feature>
<accession>A0A2P4ZKF9</accession>
<protein>
    <submittedName>
        <fullName evidence="2">Uncharacterized protein</fullName>
    </submittedName>
</protein>
<keyword evidence="3" id="KW-1185">Reference proteome</keyword>
<dbReference type="AlphaFoldDB" id="A0A2P4ZKF9"/>
<sequence>MSHKTTTTSTSFASKEISHTPPRTSSSQKEVAPKPVSTPSKAHFLTSTPLATTGSFSPTPTDSSQRPLELRPVVCEDETNLPGHAPINTEHQRMLSGIICHAIVSKHGITSVDSQSEASAYNINPDGTNYFYSVSWVDSCKTTVDRQDVSMPVGTSSFGCLDLFTRAYTECNNGGVGGYIDAGCLRYQFIGGQ</sequence>
<organism evidence="2 3">
    <name type="scientific">Trichoderma gamsii</name>
    <dbReference type="NCBI Taxonomy" id="398673"/>
    <lineage>
        <taxon>Eukaryota</taxon>
        <taxon>Fungi</taxon>
        <taxon>Dikarya</taxon>
        <taxon>Ascomycota</taxon>
        <taxon>Pezizomycotina</taxon>
        <taxon>Sordariomycetes</taxon>
        <taxon>Hypocreomycetidae</taxon>
        <taxon>Hypocreales</taxon>
        <taxon>Hypocreaceae</taxon>
        <taxon>Trichoderma</taxon>
    </lineage>
</organism>
<name>A0A2P4ZKF9_9HYPO</name>